<name>A0A5A9MZZ5_9TELE</name>
<sequence length="324" mass="36776">MVNQTIIAMTTQAFNSLLLQQTRNGLLRTAAQNAALCDCEQECLRVRIYLHTHTDSVLLRSGYPNKPLSSPQKRTPPSLVPYAEQSNTQFVKRKTQDVGKIQTSFNGSTVCNIQHPQDHSSDTSCWSKRRTFLRYVCRSRSMTQVFRHEVDAETPKLLVGHCQKTLWAIASGCFSHLSSAGLSIPKTLVKRIANGAATLAKLFSRVLFLTPPLRQRVQSVLPLRTRPQEPDQVWLRHTLAVRVCARPSLEQTRKRVRAEEWKVSEKEAWHGIIAVHSNEEVMTHYRCTSDDDIELTGLRLFARLLSVHVLILAYPHGCQSHPHE</sequence>
<dbReference type="Proteomes" id="UP000324632">
    <property type="component" value="Chromosome 24"/>
</dbReference>
<proteinExistence type="predicted"/>
<keyword evidence="2" id="KW-1185">Reference proteome</keyword>
<dbReference type="AlphaFoldDB" id="A0A5A9MZZ5"/>
<protein>
    <submittedName>
        <fullName evidence="1">Uncharacterized protein</fullName>
    </submittedName>
</protein>
<accession>A0A5A9MZZ5</accession>
<comment type="caution">
    <text evidence="1">The sequence shown here is derived from an EMBL/GenBank/DDBJ whole genome shotgun (WGS) entry which is preliminary data.</text>
</comment>
<gene>
    <name evidence="1" type="ORF">E1301_Tti006879</name>
</gene>
<dbReference type="EMBL" id="SOYY01000024">
    <property type="protein sequence ID" value="KAA0703324.1"/>
    <property type="molecule type" value="Genomic_DNA"/>
</dbReference>
<evidence type="ECO:0000313" key="2">
    <source>
        <dbReference type="Proteomes" id="UP000324632"/>
    </source>
</evidence>
<organism evidence="1 2">
    <name type="scientific">Triplophysa tibetana</name>
    <dbReference type="NCBI Taxonomy" id="1572043"/>
    <lineage>
        <taxon>Eukaryota</taxon>
        <taxon>Metazoa</taxon>
        <taxon>Chordata</taxon>
        <taxon>Craniata</taxon>
        <taxon>Vertebrata</taxon>
        <taxon>Euteleostomi</taxon>
        <taxon>Actinopterygii</taxon>
        <taxon>Neopterygii</taxon>
        <taxon>Teleostei</taxon>
        <taxon>Ostariophysi</taxon>
        <taxon>Cypriniformes</taxon>
        <taxon>Nemacheilidae</taxon>
        <taxon>Triplophysa</taxon>
    </lineage>
</organism>
<evidence type="ECO:0000313" key="1">
    <source>
        <dbReference type="EMBL" id="KAA0703324.1"/>
    </source>
</evidence>
<reference evidence="1 2" key="1">
    <citation type="journal article" date="2019" name="Mol. Ecol. Resour.">
        <title>Chromosome-level genome assembly of Triplophysa tibetana, a fish adapted to the harsh high-altitude environment of the Tibetan Plateau.</title>
        <authorList>
            <person name="Yang X."/>
            <person name="Liu H."/>
            <person name="Ma Z."/>
            <person name="Zou Y."/>
            <person name="Zou M."/>
            <person name="Mao Y."/>
            <person name="Li X."/>
            <person name="Wang H."/>
            <person name="Chen T."/>
            <person name="Wang W."/>
            <person name="Yang R."/>
        </authorList>
    </citation>
    <scope>NUCLEOTIDE SEQUENCE [LARGE SCALE GENOMIC DNA]</scope>
    <source>
        <strain evidence="1">TTIB1903HZAU</strain>
        <tissue evidence="1">Muscle</tissue>
    </source>
</reference>